<feature type="chain" id="PRO_5030936721" evidence="1">
    <location>
        <begin position="26"/>
        <end position="203"/>
    </location>
</feature>
<dbReference type="InterPro" id="IPR013766">
    <property type="entry name" value="Thioredoxin_domain"/>
</dbReference>
<dbReference type="GO" id="GO:0016491">
    <property type="term" value="F:oxidoreductase activity"/>
    <property type="evidence" value="ECO:0007669"/>
    <property type="project" value="InterPro"/>
</dbReference>
<dbReference type="AlphaFoldDB" id="A0A7V4WWH9"/>
<comment type="caution">
    <text evidence="3">The sequence shown here is derived from an EMBL/GenBank/DDBJ whole genome shotgun (WGS) entry which is preliminary data.</text>
</comment>
<reference evidence="3" key="1">
    <citation type="journal article" date="2020" name="mSystems">
        <title>Genome- and Community-Level Interaction Insights into Carbon Utilization and Element Cycling Functions of Hydrothermarchaeota in Hydrothermal Sediment.</title>
        <authorList>
            <person name="Zhou Z."/>
            <person name="Liu Y."/>
            <person name="Xu W."/>
            <person name="Pan J."/>
            <person name="Luo Z.H."/>
            <person name="Li M."/>
        </authorList>
    </citation>
    <scope>NUCLEOTIDE SEQUENCE [LARGE SCALE GENOMIC DNA]</scope>
    <source>
        <strain evidence="3">HyVt-577</strain>
    </source>
</reference>
<name>A0A7V4WWH9_CALAY</name>
<feature type="domain" description="Thioredoxin" evidence="2">
    <location>
        <begin position="26"/>
        <end position="178"/>
    </location>
</feature>
<keyword evidence="1" id="KW-0732">Signal</keyword>
<evidence type="ECO:0000256" key="1">
    <source>
        <dbReference type="SAM" id="SignalP"/>
    </source>
</evidence>
<dbReference type="PROSITE" id="PS51352">
    <property type="entry name" value="THIOREDOXIN_2"/>
    <property type="match status" value="1"/>
</dbReference>
<dbReference type="InterPro" id="IPR036249">
    <property type="entry name" value="Thioredoxin-like_sf"/>
</dbReference>
<dbReference type="Proteomes" id="UP000885779">
    <property type="component" value="Unassembled WGS sequence"/>
</dbReference>
<dbReference type="PANTHER" id="PTHR43640:SF1">
    <property type="entry name" value="THIOREDOXIN-DEPENDENT PEROXIREDOXIN"/>
    <property type="match status" value="1"/>
</dbReference>
<dbReference type="SUPFAM" id="SSF52833">
    <property type="entry name" value="Thioredoxin-like"/>
    <property type="match status" value="1"/>
</dbReference>
<dbReference type="Gene3D" id="3.40.30.10">
    <property type="entry name" value="Glutaredoxin"/>
    <property type="match status" value="1"/>
</dbReference>
<evidence type="ECO:0000259" key="2">
    <source>
        <dbReference type="PROSITE" id="PS51352"/>
    </source>
</evidence>
<organism evidence="3">
    <name type="scientific">Caldithrix abyssi</name>
    <dbReference type="NCBI Taxonomy" id="187145"/>
    <lineage>
        <taxon>Bacteria</taxon>
        <taxon>Pseudomonadati</taxon>
        <taxon>Calditrichota</taxon>
        <taxon>Calditrichia</taxon>
        <taxon>Calditrichales</taxon>
        <taxon>Calditrichaceae</taxon>
        <taxon>Caldithrix</taxon>
    </lineage>
</organism>
<dbReference type="CDD" id="cd02969">
    <property type="entry name" value="PRX_like1"/>
    <property type="match status" value="1"/>
</dbReference>
<sequence length="203" mass="22284">MIRRKISAGNLILGAVLLAAALAMALEVNKPAPDFTLTDHQGKTHSLSQYKGKYVVLEWINFDCPFVRKHYGSGNMQALQKEYTKKGVVWLSVCSSAPGKQGHFDAKEITKRLAEAGGAQTAYLIDAEGKVGRLYGAKTTPHMFIIDPEGKLIYNGAIDSIRSTDKDDIKKAENYVRTVLDAVLNGKEVKPFTTVPYGCSVKY</sequence>
<feature type="signal peptide" evidence="1">
    <location>
        <begin position="1"/>
        <end position="25"/>
    </location>
</feature>
<dbReference type="InterPro" id="IPR047262">
    <property type="entry name" value="PRX-like1"/>
</dbReference>
<accession>A0A7V4WWH9</accession>
<evidence type="ECO:0000313" key="3">
    <source>
        <dbReference type="EMBL" id="HGY56973.1"/>
    </source>
</evidence>
<gene>
    <name evidence="3" type="ORF">ENK44_14790</name>
</gene>
<proteinExistence type="predicted"/>
<protein>
    <submittedName>
        <fullName evidence="3">Thioredoxin family protein</fullName>
    </submittedName>
</protein>
<dbReference type="PANTHER" id="PTHR43640">
    <property type="entry name" value="OS07G0260300 PROTEIN"/>
    <property type="match status" value="1"/>
</dbReference>
<dbReference type="GO" id="GO:0016209">
    <property type="term" value="F:antioxidant activity"/>
    <property type="evidence" value="ECO:0007669"/>
    <property type="project" value="InterPro"/>
</dbReference>
<dbReference type="InterPro" id="IPR000866">
    <property type="entry name" value="AhpC/TSA"/>
</dbReference>
<dbReference type="Pfam" id="PF00578">
    <property type="entry name" value="AhpC-TSA"/>
    <property type="match status" value="1"/>
</dbReference>
<dbReference type="EMBL" id="DRQG01000142">
    <property type="protein sequence ID" value="HGY56973.1"/>
    <property type="molecule type" value="Genomic_DNA"/>
</dbReference>